<organism evidence="2 3">
    <name type="scientific">Sinanodonta woodiana</name>
    <name type="common">Chinese pond mussel</name>
    <name type="synonym">Anodonta woodiana</name>
    <dbReference type="NCBI Taxonomy" id="1069815"/>
    <lineage>
        <taxon>Eukaryota</taxon>
        <taxon>Metazoa</taxon>
        <taxon>Spiralia</taxon>
        <taxon>Lophotrochozoa</taxon>
        <taxon>Mollusca</taxon>
        <taxon>Bivalvia</taxon>
        <taxon>Autobranchia</taxon>
        <taxon>Heteroconchia</taxon>
        <taxon>Palaeoheterodonta</taxon>
        <taxon>Unionida</taxon>
        <taxon>Unionoidea</taxon>
        <taxon>Unionidae</taxon>
        <taxon>Unioninae</taxon>
        <taxon>Sinanodonta</taxon>
    </lineage>
</organism>
<evidence type="ECO:0000259" key="1">
    <source>
        <dbReference type="PROSITE" id="PS50200"/>
    </source>
</evidence>
<evidence type="ECO:0000313" key="3">
    <source>
        <dbReference type="Proteomes" id="UP001634394"/>
    </source>
</evidence>
<proteinExistence type="predicted"/>
<dbReference type="PROSITE" id="PS50200">
    <property type="entry name" value="RA"/>
    <property type="match status" value="1"/>
</dbReference>
<keyword evidence="3" id="KW-1185">Reference proteome</keyword>
<dbReference type="SUPFAM" id="SSF54236">
    <property type="entry name" value="Ubiquitin-like"/>
    <property type="match status" value="1"/>
</dbReference>
<dbReference type="Pfam" id="PF00788">
    <property type="entry name" value="RA"/>
    <property type="match status" value="1"/>
</dbReference>
<dbReference type="InterPro" id="IPR000159">
    <property type="entry name" value="RA_dom"/>
</dbReference>
<dbReference type="Gene3D" id="3.10.20.90">
    <property type="entry name" value="Phosphatidylinositol 3-kinase Catalytic Subunit, Chain A, domain 1"/>
    <property type="match status" value="1"/>
</dbReference>
<reference evidence="2 3" key="1">
    <citation type="submission" date="2024-11" db="EMBL/GenBank/DDBJ databases">
        <title>Chromosome-level genome assembly of the freshwater bivalve Anodonta woodiana.</title>
        <authorList>
            <person name="Chen X."/>
        </authorList>
    </citation>
    <scope>NUCLEOTIDE SEQUENCE [LARGE SCALE GENOMIC DNA]</scope>
    <source>
        <strain evidence="2">MN2024</strain>
        <tissue evidence="2">Gills</tissue>
    </source>
</reference>
<dbReference type="AlphaFoldDB" id="A0ABD3U1C6"/>
<evidence type="ECO:0000313" key="2">
    <source>
        <dbReference type="EMBL" id="KAL3842726.1"/>
    </source>
</evidence>
<dbReference type="InterPro" id="IPR029071">
    <property type="entry name" value="Ubiquitin-like_domsf"/>
</dbReference>
<accession>A0ABD3U1C6</accession>
<sequence>MDVASSQPTHSISVLVEGRNCYLNVTRNTTCGDVIKQLLNSNGMKENEKDSYFLFASNIITEQQLSSKENILNIATNLISETNRVHFIMRKKKRLTLPKLVNTKCRRPRDKTFEKEVEKVESTPLYTSKLAPSMKSKDPMRGEKRLHQLVQVQKRRLSKVYQKLTGTSKCPKLSIEGETVKPKADTSLDQFYTSVNKEHTHGFFSFCDVVTTKQMGYMASVMPTPPCGDRSVMGGHTKLMQSKLDRPRMDYTTENNLLYESTLAELNVTFEDVTNDVLMLDDTLHHRGEDDGSFRTMNLPLSRRLTIADLGRVRWNEKPLHSTPFANKTMTFLKKPIKSTRMMRQFGSSRLPLDRITNLTRKEIPRSDSSLNRRTDGDLSMSICQTRSDFSSKKDQCKYFWEQSYVSDSDDSLKDQTRLHKEIDDAVLNDDMNVSTNSVSSFNVRSKKLANEHAHLMLAYNRRPSEFIHENDVQKAHDSLIKTKLKSKLVNYSVSDLDISSVLCESAEISRDCK</sequence>
<protein>
    <recommendedName>
        <fullName evidence="1">Ras-associating domain-containing protein</fullName>
    </recommendedName>
</protein>
<gene>
    <name evidence="2" type="ORF">ACJMK2_020714</name>
</gene>
<comment type="caution">
    <text evidence="2">The sequence shown here is derived from an EMBL/GenBank/DDBJ whole genome shotgun (WGS) entry which is preliminary data.</text>
</comment>
<feature type="domain" description="Ras-associating" evidence="1">
    <location>
        <begin position="1"/>
        <end position="94"/>
    </location>
</feature>
<name>A0ABD3U1C6_SINWO</name>
<dbReference type="Proteomes" id="UP001634394">
    <property type="component" value="Unassembled WGS sequence"/>
</dbReference>
<dbReference type="EMBL" id="JBJQND010000017">
    <property type="protein sequence ID" value="KAL3842726.1"/>
    <property type="molecule type" value="Genomic_DNA"/>
</dbReference>